<dbReference type="NCBIfam" id="NF011987">
    <property type="entry name" value="PRK15446.2-3"/>
    <property type="match status" value="1"/>
</dbReference>
<reference evidence="1 2" key="1">
    <citation type="submission" date="2019-06" db="EMBL/GenBank/DDBJ databases">
        <title>New taxonomy in bacterial strain CC-CFT640, isolated from vineyard.</title>
        <authorList>
            <person name="Lin S.-Y."/>
            <person name="Tsai C.-F."/>
            <person name="Young C.-C."/>
        </authorList>
    </citation>
    <scope>NUCLEOTIDE SEQUENCE [LARGE SCALE GENOMIC DNA]</scope>
    <source>
        <strain evidence="1 2">CC-CFT640</strain>
    </source>
</reference>
<dbReference type="Gene3D" id="2.30.40.10">
    <property type="entry name" value="Urease, subunit C, domain 1"/>
    <property type="match status" value="1"/>
</dbReference>
<dbReference type="InterPro" id="IPR032466">
    <property type="entry name" value="Metal_Hydrolase"/>
</dbReference>
<accession>A0A5C8PUM0</accession>
<keyword evidence="2" id="KW-1185">Reference proteome</keyword>
<dbReference type="InterPro" id="IPR051781">
    <property type="entry name" value="Metallo-dep_Hydrolase"/>
</dbReference>
<dbReference type="InterPro" id="IPR012696">
    <property type="entry name" value="PhnM"/>
</dbReference>
<dbReference type="PANTHER" id="PTHR43135:SF3">
    <property type="entry name" value="ALPHA-D-RIBOSE 1-METHYLPHOSPHONATE 5-TRIPHOSPHATE DIPHOSPHATASE"/>
    <property type="match status" value="1"/>
</dbReference>
<name>A0A5C8PUM0_9HYPH</name>
<dbReference type="PIRSF" id="PIRSF038971">
    <property type="entry name" value="PhnM"/>
    <property type="match status" value="1"/>
</dbReference>
<dbReference type="SUPFAM" id="SSF51338">
    <property type="entry name" value="Composite domain of metallo-dependent hydrolases"/>
    <property type="match status" value="1"/>
</dbReference>
<dbReference type="GO" id="GO:0016810">
    <property type="term" value="F:hydrolase activity, acting on carbon-nitrogen (but not peptide) bonds"/>
    <property type="evidence" value="ECO:0007669"/>
    <property type="project" value="InterPro"/>
</dbReference>
<gene>
    <name evidence="1" type="ORF">FHP25_03800</name>
</gene>
<dbReference type="Gene3D" id="3.20.20.140">
    <property type="entry name" value="Metal-dependent hydrolases"/>
    <property type="match status" value="1"/>
</dbReference>
<dbReference type="OrthoDB" id="9785413at2"/>
<dbReference type="NCBIfam" id="NF011990">
    <property type="entry name" value="PRK15446.2-6"/>
    <property type="match status" value="1"/>
</dbReference>
<evidence type="ECO:0000313" key="1">
    <source>
        <dbReference type="EMBL" id="TXL81663.1"/>
    </source>
</evidence>
<dbReference type="RefSeq" id="WP_147845571.1">
    <property type="nucleotide sequence ID" value="NZ_VDUZ01000003.1"/>
</dbReference>
<evidence type="ECO:0000313" key="2">
    <source>
        <dbReference type="Proteomes" id="UP000321638"/>
    </source>
</evidence>
<dbReference type="GO" id="GO:0019700">
    <property type="term" value="P:organic phosphonate catabolic process"/>
    <property type="evidence" value="ECO:0007669"/>
    <property type="project" value="InterPro"/>
</dbReference>
<dbReference type="SUPFAM" id="SSF51556">
    <property type="entry name" value="Metallo-dependent hydrolases"/>
    <property type="match status" value="1"/>
</dbReference>
<dbReference type="Proteomes" id="UP000321638">
    <property type="component" value="Unassembled WGS sequence"/>
</dbReference>
<sequence length="387" mass="41610">MQQRWRIVGVHALVDDGLAADTALGIDGDVIADIDAPAAGVRELRFDGLLALPGIIDLHGDAFERQLMPRPGVFFADDLALLDTDRQLAANGVTTAYHGLTWSWEPGLRGTERAHAMAEALDRLRPQLACDTRLHLRWETYNLDVVPDVMQWLDAGRIHLLAFNDHTPPMLARLDDAATLLKYAERGGTTVTAFRDLLRSVGARHGAVPAAIATLAGHAGRLGVPLASHDDETPAQRAALHALGCTLCEFPKNRETAQAARATGDHVLMGAPNVVRGGSHLGGVSAAALIGDGICDVLTSDYYYPALLHAPFRLARDHGSDVGRFWPLVSAQPARAAGLRDRGTLQPGRRADLILVDARDGQWPRVVATVVAGRIVHHDRRADTLAA</sequence>
<organism evidence="1 2">
    <name type="scientific">Vineibacter terrae</name>
    <dbReference type="NCBI Taxonomy" id="2586908"/>
    <lineage>
        <taxon>Bacteria</taxon>
        <taxon>Pseudomonadati</taxon>
        <taxon>Pseudomonadota</taxon>
        <taxon>Alphaproteobacteria</taxon>
        <taxon>Hyphomicrobiales</taxon>
        <taxon>Vineibacter</taxon>
    </lineage>
</organism>
<dbReference type="EMBL" id="VDUZ01000003">
    <property type="protein sequence ID" value="TXL81663.1"/>
    <property type="molecule type" value="Genomic_DNA"/>
</dbReference>
<comment type="caution">
    <text evidence="1">The sequence shown here is derived from an EMBL/GenBank/DDBJ whole genome shotgun (WGS) entry which is preliminary data.</text>
</comment>
<dbReference type="InterPro" id="IPR011059">
    <property type="entry name" value="Metal-dep_hydrolase_composite"/>
</dbReference>
<proteinExistence type="predicted"/>
<dbReference type="PANTHER" id="PTHR43135">
    <property type="entry name" value="ALPHA-D-RIBOSE 1-METHYLPHOSPHONATE 5-TRIPHOSPHATE DIPHOSPHATASE"/>
    <property type="match status" value="1"/>
</dbReference>
<dbReference type="AlphaFoldDB" id="A0A5C8PUM0"/>
<protein>
    <submittedName>
        <fullName evidence="1">Alpha-D-ribose 1-methylphosphonate 5-triphosphate diphosphatase</fullName>
    </submittedName>
</protein>